<dbReference type="InterPro" id="IPR001878">
    <property type="entry name" value="Znf_CCHC"/>
</dbReference>
<dbReference type="AlphaFoldDB" id="A0A9K3J8N4"/>
<dbReference type="Gramene" id="mRNA:HanXRQr2_Chr04g0168321">
    <property type="protein sequence ID" value="CDS:HanXRQr2_Chr04g0168321.1"/>
    <property type="gene ID" value="HanXRQr2_Chr04g0168321"/>
</dbReference>
<dbReference type="GO" id="GO:0008270">
    <property type="term" value="F:zinc ion binding"/>
    <property type="evidence" value="ECO:0007669"/>
    <property type="project" value="UniProtKB-KW"/>
</dbReference>
<dbReference type="PANTHER" id="PTHR15503">
    <property type="entry name" value="LDOC1 RELATED"/>
    <property type="match status" value="1"/>
</dbReference>
<keyword evidence="3" id="KW-0378">Hydrolase</keyword>
<dbReference type="Proteomes" id="UP000215914">
    <property type="component" value="Unassembled WGS sequence"/>
</dbReference>
<sequence length="356" mass="40774">MPYGCSYKEFWSCKPIEFWGNEGPIAALRWIEKTEAVLKISKCAEEDKIMFASNLFKNSALEWWNTILQSRGSDKVYNMEWEEFKNMVERKFYPPNEKEQIANKFLNLRMTGVDSKGYTTTFFEYARIVPTLASPEPVLISRYIWGLIGEIRHVVKAAIPQTIEEAVELANTFTDELIRTREEDQRRNLTQRLTQEFRSGNSNRKNIGSTSATYCKYCKRKHSGKCSIYCKFCKISGHKKEDCRRKANNRICFNCGEKGHIKPNCPKLAPAANNKNPKNARAFILTADEAKMIPDVTVGTFLVNDIFAKVLFDSGANQSFINTSFCKLLNLSLTKLPQECLVETSNGETLRISEIL</sequence>
<keyword evidence="1" id="KW-0863">Zinc-finger</keyword>
<accession>A0A9K3J8N4</accession>
<dbReference type="Pfam" id="PF00098">
    <property type="entry name" value="zf-CCHC"/>
    <property type="match status" value="1"/>
</dbReference>
<reference evidence="3" key="2">
    <citation type="submission" date="2020-06" db="EMBL/GenBank/DDBJ databases">
        <title>Helianthus annuus Genome sequencing and assembly Release 2.</title>
        <authorList>
            <person name="Gouzy J."/>
            <person name="Langlade N."/>
            <person name="Munos S."/>
        </authorList>
    </citation>
    <scope>NUCLEOTIDE SEQUENCE</scope>
    <source>
        <tissue evidence="3">Leaves</tissue>
    </source>
</reference>
<dbReference type="EC" id="2.7.7.-" evidence="3"/>
<dbReference type="InterPro" id="IPR036875">
    <property type="entry name" value="Znf_CCHC_sf"/>
</dbReference>
<keyword evidence="4" id="KW-1185">Reference proteome</keyword>
<keyword evidence="3" id="KW-0808">Transferase</keyword>
<dbReference type="SUPFAM" id="SSF57756">
    <property type="entry name" value="Retrovirus zinc finger-like domains"/>
    <property type="match status" value="1"/>
</dbReference>
<evidence type="ECO:0000259" key="2">
    <source>
        <dbReference type="PROSITE" id="PS50158"/>
    </source>
</evidence>
<dbReference type="GO" id="GO:0016779">
    <property type="term" value="F:nucleotidyltransferase activity"/>
    <property type="evidence" value="ECO:0007669"/>
    <property type="project" value="UniProtKB-KW"/>
</dbReference>
<evidence type="ECO:0000256" key="1">
    <source>
        <dbReference type="PROSITE-ProRule" id="PRU00047"/>
    </source>
</evidence>
<dbReference type="EMBL" id="MNCJ02000319">
    <property type="protein sequence ID" value="KAF5810346.1"/>
    <property type="molecule type" value="Genomic_DNA"/>
</dbReference>
<keyword evidence="1" id="KW-0479">Metal-binding</keyword>
<comment type="caution">
    <text evidence="3">The sequence shown here is derived from an EMBL/GenBank/DDBJ whole genome shotgun (WGS) entry which is preliminary data.</text>
</comment>
<dbReference type="InterPro" id="IPR045358">
    <property type="entry name" value="Ty3_capsid"/>
</dbReference>
<dbReference type="Gene3D" id="4.10.60.10">
    <property type="entry name" value="Zinc finger, CCHC-type"/>
    <property type="match status" value="1"/>
</dbReference>
<dbReference type="PROSITE" id="PS50158">
    <property type="entry name" value="ZF_CCHC"/>
    <property type="match status" value="1"/>
</dbReference>
<dbReference type="InterPro" id="IPR032567">
    <property type="entry name" value="RTL1-rel"/>
</dbReference>
<dbReference type="GO" id="GO:0003676">
    <property type="term" value="F:nucleic acid binding"/>
    <property type="evidence" value="ECO:0007669"/>
    <property type="project" value="InterPro"/>
</dbReference>
<dbReference type="EC" id="3.1.26.4" evidence="3"/>
<feature type="domain" description="CCHC-type" evidence="2">
    <location>
        <begin position="252"/>
        <end position="267"/>
    </location>
</feature>
<dbReference type="GO" id="GO:0004523">
    <property type="term" value="F:RNA-DNA hybrid ribonuclease activity"/>
    <property type="evidence" value="ECO:0007669"/>
    <property type="project" value="UniProtKB-EC"/>
</dbReference>
<evidence type="ECO:0000313" key="3">
    <source>
        <dbReference type="EMBL" id="KAF5810346.1"/>
    </source>
</evidence>
<gene>
    <name evidence="3" type="ORF">HanXRQr2_Chr04g0168321</name>
</gene>
<reference evidence="3" key="1">
    <citation type="journal article" date="2017" name="Nature">
        <title>The sunflower genome provides insights into oil metabolism, flowering and Asterid evolution.</title>
        <authorList>
            <person name="Badouin H."/>
            <person name="Gouzy J."/>
            <person name="Grassa C.J."/>
            <person name="Murat F."/>
            <person name="Staton S.E."/>
            <person name="Cottret L."/>
            <person name="Lelandais-Briere C."/>
            <person name="Owens G.L."/>
            <person name="Carrere S."/>
            <person name="Mayjonade B."/>
            <person name="Legrand L."/>
            <person name="Gill N."/>
            <person name="Kane N.C."/>
            <person name="Bowers J.E."/>
            <person name="Hubner S."/>
            <person name="Bellec A."/>
            <person name="Berard A."/>
            <person name="Berges H."/>
            <person name="Blanchet N."/>
            <person name="Boniface M.C."/>
            <person name="Brunel D."/>
            <person name="Catrice O."/>
            <person name="Chaidir N."/>
            <person name="Claudel C."/>
            <person name="Donnadieu C."/>
            <person name="Faraut T."/>
            <person name="Fievet G."/>
            <person name="Helmstetter N."/>
            <person name="King M."/>
            <person name="Knapp S.J."/>
            <person name="Lai Z."/>
            <person name="Le Paslier M.C."/>
            <person name="Lippi Y."/>
            <person name="Lorenzon L."/>
            <person name="Mandel J.R."/>
            <person name="Marage G."/>
            <person name="Marchand G."/>
            <person name="Marquand E."/>
            <person name="Bret-Mestries E."/>
            <person name="Morien E."/>
            <person name="Nambeesan S."/>
            <person name="Nguyen T."/>
            <person name="Pegot-Espagnet P."/>
            <person name="Pouilly N."/>
            <person name="Raftis F."/>
            <person name="Sallet E."/>
            <person name="Schiex T."/>
            <person name="Thomas J."/>
            <person name="Vandecasteele C."/>
            <person name="Vares D."/>
            <person name="Vear F."/>
            <person name="Vautrin S."/>
            <person name="Crespi M."/>
            <person name="Mangin B."/>
            <person name="Burke J.M."/>
            <person name="Salse J."/>
            <person name="Munos S."/>
            <person name="Vincourt P."/>
            <person name="Rieseberg L.H."/>
            <person name="Langlade N.B."/>
        </authorList>
    </citation>
    <scope>NUCLEOTIDE SEQUENCE</scope>
    <source>
        <tissue evidence="3">Leaves</tissue>
    </source>
</reference>
<dbReference type="Pfam" id="PF08284">
    <property type="entry name" value="RVP_2"/>
    <property type="match status" value="1"/>
</dbReference>
<evidence type="ECO:0000313" key="4">
    <source>
        <dbReference type="Proteomes" id="UP000215914"/>
    </source>
</evidence>
<proteinExistence type="predicted"/>
<keyword evidence="1" id="KW-0862">Zinc</keyword>
<protein>
    <submittedName>
        <fullName evidence="3">Nucleotidyltransferase, Ribonuclease H</fullName>
        <ecNumber evidence="3">2.7.7.-</ecNumber>
        <ecNumber evidence="3">3.1.26.4</ecNumber>
    </submittedName>
</protein>
<dbReference type="SMART" id="SM00343">
    <property type="entry name" value="ZnF_C2HC"/>
    <property type="match status" value="2"/>
</dbReference>
<name>A0A9K3J8N4_HELAN</name>
<dbReference type="PANTHER" id="PTHR15503:SF45">
    <property type="entry name" value="RNA-DIRECTED DNA POLYMERASE HOMOLOG"/>
    <property type="match status" value="1"/>
</dbReference>
<organism evidence="3 4">
    <name type="scientific">Helianthus annuus</name>
    <name type="common">Common sunflower</name>
    <dbReference type="NCBI Taxonomy" id="4232"/>
    <lineage>
        <taxon>Eukaryota</taxon>
        <taxon>Viridiplantae</taxon>
        <taxon>Streptophyta</taxon>
        <taxon>Embryophyta</taxon>
        <taxon>Tracheophyta</taxon>
        <taxon>Spermatophyta</taxon>
        <taxon>Magnoliopsida</taxon>
        <taxon>eudicotyledons</taxon>
        <taxon>Gunneridae</taxon>
        <taxon>Pentapetalae</taxon>
        <taxon>asterids</taxon>
        <taxon>campanulids</taxon>
        <taxon>Asterales</taxon>
        <taxon>Asteraceae</taxon>
        <taxon>Asteroideae</taxon>
        <taxon>Heliantheae alliance</taxon>
        <taxon>Heliantheae</taxon>
        <taxon>Helianthus</taxon>
    </lineage>
</organism>
<keyword evidence="3" id="KW-0548">Nucleotidyltransferase</keyword>
<dbReference type="Pfam" id="PF19259">
    <property type="entry name" value="Ty3_capsid"/>
    <property type="match status" value="1"/>
</dbReference>